<organism evidence="1 2">
    <name type="scientific">Cetraspora pellucida</name>
    <dbReference type="NCBI Taxonomy" id="1433469"/>
    <lineage>
        <taxon>Eukaryota</taxon>
        <taxon>Fungi</taxon>
        <taxon>Fungi incertae sedis</taxon>
        <taxon>Mucoromycota</taxon>
        <taxon>Glomeromycotina</taxon>
        <taxon>Glomeromycetes</taxon>
        <taxon>Diversisporales</taxon>
        <taxon>Gigasporaceae</taxon>
        <taxon>Cetraspora</taxon>
    </lineage>
</organism>
<keyword evidence="2" id="KW-1185">Reference proteome</keyword>
<protein>
    <submittedName>
        <fullName evidence="1">5040_t:CDS:1</fullName>
    </submittedName>
</protein>
<dbReference type="EMBL" id="CAJVPW010001551">
    <property type="protein sequence ID" value="CAG8486775.1"/>
    <property type="molecule type" value="Genomic_DNA"/>
</dbReference>
<comment type="caution">
    <text evidence="1">The sequence shown here is derived from an EMBL/GenBank/DDBJ whole genome shotgun (WGS) entry which is preliminary data.</text>
</comment>
<evidence type="ECO:0000313" key="1">
    <source>
        <dbReference type="EMBL" id="CAG8486775.1"/>
    </source>
</evidence>
<evidence type="ECO:0000313" key="2">
    <source>
        <dbReference type="Proteomes" id="UP000789366"/>
    </source>
</evidence>
<gene>
    <name evidence="1" type="ORF">SPELUC_LOCUS2373</name>
</gene>
<dbReference type="Proteomes" id="UP000789366">
    <property type="component" value="Unassembled WGS sequence"/>
</dbReference>
<proteinExistence type="predicted"/>
<reference evidence="1" key="1">
    <citation type="submission" date="2021-06" db="EMBL/GenBank/DDBJ databases">
        <authorList>
            <person name="Kallberg Y."/>
            <person name="Tangrot J."/>
            <person name="Rosling A."/>
        </authorList>
    </citation>
    <scope>NUCLEOTIDE SEQUENCE</scope>
    <source>
        <strain evidence="1">28 12/20/2015</strain>
    </source>
</reference>
<sequence length="752" mass="86834">MPKKYKKLFNQDYKKIFMYCARTASHFRDDMFPPCDTSLWKHKSIPEYHEPIEWKRCKDITSDPHLFIFKNKQLNTDVVKGVIGDCWFVAALGVLAAHPKLLNKVVPKWTAQDWCHSTEPGKQLGVYNFRDTERHPGIFRFRFYRFGEWIEVVVDDYLPTKNRRLIYAHSKNPKEMWCSLLEKAYAKLCKCYEALEGGSSSDALVDLTGAVPETIQLHSEEGEDNILQKMGEKKFVAMIQVAIREKALVSCSIDVLEDEIQQERLPNGLVVGHAYGITNIQVLKVGAMFNKNEIILIRLHNPWGEVEWNGLWSDKSPEWQNISKSKRKQLGFTIADDGNFWMSFQDFISNFSTLTICRCINTSLLTFDRRWHGTMFRGEWSIENETAGGCINNAETFYQNPQYSIKIHKSTILIVSLMQQDNHAEIGAEKITIGFIILKVELNRKYRIHKPTYEIAGRVTYINSREVTQRFSLKPGHYILIPSAYNVDDEGSYFMRLFSSNPINVRLLRKDSPKRKWYYPLIYYGKPYFVGTIRAQILGGQFSRRIDKVYIKITFTDFKKTVVSQITPKFNTVKPEIGAEYLFYARDPSNARLLFQLYQHQTFGKDIMIGETRILVNDYSKEGKDGKFWEITKTLTRVIQVPKHMGMIRIEEVEASDNPAHVYSRNERLATGSHTSLSMPGGYGRGIEYGVGGIGVMDSSTYDMPNKKVFVEQMRRRKKIKKVGQTMFVPQIVDAGIGDLQIRLLYSCGINS</sequence>
<name>A0ACA9KRT2_9GLOM</name>
<accession>A0ACA9KRT2</accession>